<dbReference type="GeneID" id="34623256"/>
<gene>
    <name evidence="8" type="primary">LOC34623256</name>
</gene>
<keyword evidence="2 4" id="KW-0378">Hydrolase</keyword>
<dbReference type="SMART" id="SM00230">
    <property type="entry name" value="CysPc"/>
    <property type="match status" value="1"/>
</dbReference>
<feature type="region of interest" description="Disordered" evidence="5">
    <location>
        <begin position="386"/>
        <end position="411"/>
    </location>
</feature>
<feature type="region of interest" description="Disordered" evidence="5">
    <location>
        <begin position="1039"/>
        <end position="1077"/>
    </location>
</feature>
<dbReference type="InterPro" id="IPR001300">
    <property type="entry name" value="Peptidase_C2_calpain_cat"/>
</dbReference>
<sequence length="1445" mass="153394">MAEAANSSKSWGLDSSLSAFTAARAAEHLQQQPQQQGRQQQQEQQQQHLQQIMGAQCTKTAAVRSSRGGRAAAVFGTPPAATPPASPGAEGIEAQGGLFLTQQQREQQQPLQSQPCMQPEEQQQLLLHSGASAFSDLGRPSGGGSGTSGGLLAGGAAANTAADARDLTSEMRCKVGPAAAAAARDRGSIELVSSSAAEELPQADPFQWSASTVYSDGEIAGAAATAAAGEGAAAALAAAAVAAAPAERGCSGGSYLHIDFLREVSVSSAGKGGGACGGGSSSRNSSYAQQLLLESSVVGPFLMLPWSESDKDIRCNFYVDCLPPDSESSTVCNASCTAAEAAAAAALAIQSQPVAVHCRVPPPKGSAAPFAAAEAALTPACRVPLAAKHQHQQQHTHKQRRQGASQQTNSGANGVYVTSNCCGGTSTKGTMTAAAPAFPAPTAAPAADDSCAAYGSSHSAFTPNPHPVGWAGGKWSDPEGLLTLSQKQQQKFHAWRRVGEALEQQLLYQQQSQPAPQSQQQQAHSQSQSQQHLQPQVLLELPCSKSIRQGFVGDCSFLSSLAVLSDYERRHGIPVVSSLIYPQMPLGDPSSGSGGGCCRSRPVYNPRGMYGVKLFFNGVPRKVLVDDFVPTRRDGKLLCAHSHHPQELWVSLLEKAFVKLMGGSYSMQGSNPGADLYHLTGWLPETIPFRSDVHTGTPASHTPIVTGGESEEVLKQQRQNPAWELVWFQLHRGLSEGRCVACLGTSEVFDAAPSGLEFPEGVSVSTGIVARHAYSVLRHAEVLGFRLLYVKNPWGCMRWRGKFSPGDKRTWTSELKEALDYDPAISGKEDSGCFWIEWQDVVRWFSHLYVCWNAAYFPFISEVHSKWERSRFIQESSLPDDSHLVAFNPQLHLSVAPGAAKGRLLPPYISFPSLTTGDLLAVDGVGGCSGMGAAGGTGGSRGALSGRSVSGEAADDSCSSSRSSCSCCISDTPIELWVLLSRHVRERQRDLSSKYLAVHIHKGNSRVSCPPPPAKQGVYSNGECTLVKVRLDPRALHAAGSTKGGGCTHEQSGGGEGSLPQPLQPMEPQGKKTKAAESLTTGSGLLKALDYVLVVSQYSQKDEFNFTMKVFAHIPAVLKPLPPLFGPEWTSVYMSGAWTAENAGGCSNDLWSFFTNPHFRLTAPQPCEAVIFLECPQEYSVNLRLFSGRIATPRLLRTGKAQTSGSYRAGCCLLSSFLAAGDYTLICSTFKPQNLGAFQISLHYRIASTSTSGEAGDGGHPTLAPLPYPYAIPPDPRLFLHTIRGPSVAAKASRHAWGRVALQLLSAPTKVSLRLQVIARKLPLKTPPVLSLYLFAPSDSCSSNGDGSSKEGKHLQLVKKSDLEGGLSEDGRVKSSAAQDLLQRQGVLNITLAELNDTNHAYIVFISTPPKSSSACSSAEVDGEWEPTPWVLHIISDQDVQCSAL</sequence>
<feature type="active site" evidence="4">
    <location>
        <position position="772"/>
    </location>
</feature>
<keyword evidence="1 4" id="KW-0645">Protease</keyword>
<feature type="region of interest" description="Disordered" evidence="5">
    <location>
        <begin position="24"/>
        <end position="92"/>
    </location>
</feature>
<dbReference type="PROSITE" id="PS50203">
    <property type="entry name" value="CALPAIN_CAT"/>
    <property type="match status" value="1"/>
</dbReference>
<keyword evidence="7" id="KW-1185">Reference proteome</keyword>
<keyword evidence="3 4" id="KW-0788">Thiol protease</keyword>
<dbReference type="InterPro" id="IPR038765">
    <property type="entry name" value="Papain-like_cys_pep_sf"/>
</dbReference>
<feature type="compositionally biased region" description="Low complexity" evidence="5">
    <location>
        <begin position="30"/>
        <end position="51"/>
    </location>
</feature>
<dbReference type="Gene3D" id="3.90.70.10">
    <property type="entry name" value="Cysteine proteinases"/>
    <property type="match status" value="1"/>
</dbReference>
<dbReference type="InterPro" id="IPR036213">
    <property type="entry name" value="Calpain_III_sf"/>
</dbReference>
<dbReference type="OrthoDB" id="167576at2759"/>
<dbReference type="InterPro" id="IPR051297">
    <property type="entry name" value="PalB/RIM13"/>
</dbReference>
<evidence type="ECO:0000259" key="6">
    <source>
        <dbReference type="PROSITE" id="PS50203"/>
    </source>
</evidence>
<evidence type="ECO:0000313" key="8">
    <source>
        <dbReference type="RefSeq" id="XP_026190281.1"/>
    </source>
</evidence>
<feature type="compositionally biased region" description="Low complexity" evidence="5">
    <location>
        <begin position="61"/>
        <end position="79"/>
    </location>
</feature>
<dbReference type="GO" id="GO:0006508">
    <property type="term" value="P:proteolysis"/>
    <property type="evidence" value="ECO:0007669"/>
    <property type="project" value="UniProtKB-KW"/>
</dbReference>
<dbReference type="Proteomes" id="UP000515125">
    <property type="component" value="Unplaced"/>
</dbReference>
<dbReference type="PANTHER" id="PTHR46143">
    <property type="entry name" value="CALPAIN-7"/>
    <property type="match status" value="1"/>
</dbReference>
<dbReference type="GO" id="GO:0004198">
    <property type="term" value="F:calcium-dependent cysteine-type endopeptidase activity"/>
    <property type="evidence" value="ECO:0007669"/>
    <property type="project" value="InterPro"/>
</dbReference>
<evidence type="ECO:0000313" key="7">
    <source>
        <dbReference type="Proteomes" id="UP000515125"/>
    </source>
</evidence>
<dbReference type="SUPFAM" id="SSF54001">
    <property type="entry name" value="Cysteine proteinases"/>
    <property type="match status" value="1"/>
</dbReference>
<proteinExistence type="predicted"/>
<feature type="active site" evidence="4">
    <location>
        <position position="555"/>
    </location>
</feature>
<evidence type="ECO:0000256" key="2">
    <source>
        <dbReference type="ARBA" id="ARBA00022801"/>
    </source>
</evidence>
<reference evidence="8" key="1">
    <citation type="submission" date="2025-08" db="UniProtKB">
        <authorList>
            <consortium name="RefSeq"/>
        </authorList>
    </citation>
    <scope>IDENTIFICATION</scope>
</reference>
<dbReference type="Gene3D" id="2.60.120.380">
    <property type="match status" value="1"/>
</dbReference>
<feature type="compositionally biased region" description="Gly residues" evidence="5">
    <location>
        <begin position="1042"/>
        <end position="1057"/>
    </location>
</feature>
<name>A0A6P6RR68_9EIME</name>
<accession>A0A6P6RR68</accession>
<dbReference type="PANTHER" id="PTHR46143:SF1">
    <property type="entry name" value="CALPAIN-7"/>
    <property type="match status" value="1"/>
</dbReference>
<dbReference type="RefSeq" id="XP_026190281.1">
    <property type="nucleotide sequence ID" value="XM_026334496.1"/>
</dbReference>
<evidence type="ECO:0000256" key="1">
    <source>
        <dbReference type="ARBA" id="ARBA00022670"/>
    </source>
</evidence>
<evidence type="ECO:0000256" key="3">
    <source>
        <dbReference type="ARBA" id="ARBA00022807"/>
    </source>
</evidence>
<feature type="region of interest" description="Disordered" evidence="5">
    <location>
        <begin position="509"/>
        <end position="531"/>
    </location>
</feature>
<dbReference type="Pfam" id="PF00648">
    <property type="entry name" value="Peptidase_C2"/>
    <property type="match status" value="1"/>
</dbReference>
<dbReference type="SUPFAM" id="SSF49758">
    <property type="entry name" value="Calpain large subunit, middle domain (domain III)"/>
    <property type="match status" value="1"/>
</dbReference>
<evidence type="ECO:0000256" key="4">
    <source>
        <dbReference type="PROSITE-ProRule" id="PRU00239"/>
    </source>
</evidence>
<dbReference type="InterPro" id="IPR022683">
    <property type="entry name" value="Calpain_III"/>
</dbReference>
<feature type="domain" description="Calpain catalytic" evidence="6">
    <location>
        <begin position="461"/>
        <end position="854"/>
    </location>
</feature>
<feature type="compositionally biased region" description="Basic residues" evidence="5">
    <location>
        <begin position="388"/>
        <end position="401"/>
    </location>
</feature>
<dbReference type="SMART" id="SM00720">
    <property type="entry name" value="calpain_III"/>
    <property type="match status" value="1"/>
</dbReference>
<organism evidence="7 8">
    <name type="scientific">Cyclospora cayetanensis</name>
    <dbReference type="NCBI Taxonomy" id="88456"/>
    <lineage>
        <taxon>Eukaryota</taxon>
        <taxon>Sar</taxon>
        <taxon>Alveolata</taxon>
        <taxon>Apicomplexa</taxon>
        <taxon>Conoidasida</taxon>
        <taxon>Coccidia</taxon>
        <taxon>Eucoccidiorida</taxon>
        <taxon>Eimeriorina</taxon>
        <taxon>Eimeriidae</taxon>
        <taxon>Cyclospora</taxon>
    </lineage>
</organism>
<protein>
    <submittedName>
        <fullName evidence="8">Uncharacterized protein LOC34623256</fullName>
    </submittedName>
</protein>
<evidence type="ECO:0000256" key="5">
    <source>
        <dbReference type="SAM" id="MobiDB-lite"/>
    </source>
</evidence>
<feature type="active site" evidence="4">
    <location>
        <position position="792"/>
    </location>
</feature>